<evidence type="ECO:0000256" key="1">
    <source>
        <dbReference type="ARBA" id="ARBA00004141"/>
    </source>
</evidence>
<dbReference type="EMBL" id="JAAGAB010000002">
    <property type="protein sequence ID" value="NDV01336.1"/>
    <property type="molecule type" value="Genomic_DNA"/>
</dbReference>
<feature type="transmembrane region" description="Helical" evidence="5">
    <location>
        <begin position="89"/>
        <end position="108"/>
    </location>
</feature>
<dbReference type="Pfam" id="PF04932">
    <property type="entry name" value="Wzy_C"/>
    <property type="match status" value="1"/>
</dbReference>
<feature type="transmembrane region" description="Helical" evidence="5">
    <location>
        <begin position="226"/>
        <end position="247"/>
    </location>
</feature>
<evidence type="ECO:0000256" key="5">
    <source>
        <dbReference type="SAM" id="Phobius"/>
    </source>
</evidence>
<feature type="transmembrane region" description="Helical" evidence="5">
    <location>
        <begin position="327"/>
        <end position="348"/>
    </location>
</feature>
<feature type="transmembrane region" description="Helical" evidence="5">
    <location>
        <begin position="177"/>
        <end position="194"/>
    </location>
</feature>
<evidence type="ECO:0000313" key="7">
    <source>
        <dbReference type="EMBL" id="NDV01336.1"/>
    </source>
</evidence>
<keyword evidence="7" id="KW-0436">Ligase</keyword>
<dbReference type="AlphaFoldDB" id="A0A6B2K3X8"/>
<dbReference type="PANTHER" id="PTHR37422">
    <property type="entry name" value="TEICHURONIC ACID BIOSYNTHESIS PROTEIN TUAE"/>
    <property type="match status" value="1"/>
</dbReference>
<feature type="domain" description="O-antigen ligase-related" evidence="6">
    <location>
        <begin position="188"/>
        <end position="334"/>
    </location>
</feature>
<dbReference type="GO" id="GO:0016020">
    <property type="term" value="C:membrane"/>
    <property type="evidence" value="ECO:0007669"/>
    <property type="project" value="UniProtKB-SubCell"/>
</dbReference>
<feature type="transmembrane region" description="Helical" evidence="5">
    <location>
        <begin position="36"/>
        <end position="53"/>
    </location>
</feature>
<evidence type="ECO:0000313" key="8">
    <source>
        <dbReference type="Proteomes" id="UP000474757"/>
    </source>
</evidence>
<dbReference type="InterPro" id="IPR051533">
    <property type="entry name" value="WaaL-like"/>
</dbReference>
<feature type="transmembrane region" description="Helical" evidence="5">
    <location>
        <begin position="360"/>
        <end position="380"/>
    </location>
</feature>
<dbReference type="GO" id="GO:0016874">
    <property type="term" value="F:ligase activity"/>
    <property type="evidence" value="ECO:0007669"/>
    <property type="project" value="UniProtKB-KW"/>
</dbReference>
<feature type="transmembrane region" description="Helical" evidence="5">
    <location>
        <begin position="65"/>
        <end position="83"/>
    </location>
</feature>
<reference evidence="7 8" key="1">
    <citation type="submission" date="2020-02" db="EMBL/GenBank/DDBJ databases">
        <title>Pseudoroseicyclus tamarix, sp. nov., isolated from offshore sediment of a Tamarix chinensis forest.</title>
        <authorList>
            <person name="Gai Y."/>
        </authorList>
    </citation>
    <scope>NUCLEOTIDE SEQUENCE [LARGE SCALE GENOMIC DNA]</scope>
    <source>
        <strain evidence="7 8">CLL3-39</strain>
    </source>
</reference>
<proteinExistence type="predicted"/>
<organism evidence="7 8">
    <name type="scientific">Pseudoroseicyclus tamaricis</name>
    <dbReference type="NCBI Taxonomy" id="2705421"/>
    <lineage>
        <taxon>Bacteria</taxon>
        <taxon>Pseudomonadati</taxon>
        <taxon>Pseudomonadota</taxon>
        <taxon>Alphaproteobacteria</taxon>
        <taxon>Rhodobacterales</taxon>
        <taxon>Paracoccaceae</taxon>
        <taxon>Pseudoroseicyclus</taxon>
    </lineage>
</organism>
<feature type="transmembrane region" description="Helical" evidence="5">
    <location>
        <begin position="200"/>
        <end position="217"/>
    </location>
</feature>
<dbReference type="RefSeq" id="WP_163893024.1">
    <property type="nucleotide sequence ID" value="NZ_JAAFYS010000002.1"/>
</dbReference>
<evidence type="ECO:0000256" key="4">
    <source>
        <dbReference type="ARBA" id="ARBA00023136"/>
    </source>
</evidence>
<evidence type="ECO:0000259" key="6">
    <source>
        <dbReference type="Pfam" id="PF04932"/>
    </source>
</evidence>
<dbReference type="Proteomes" id="UP000474757">
    <property type="component" value="Unassembled WGS sequence"/>
</dbReference>
<evidence type="ECO:0000256" key="2">
    <source>
        <dbReference type="ARBA" id="ARBA00022692"/>
    </source>
</evidence>
<dbReference type="InterPro" id="IPR007016">
    <property type="entry name" value="O-antigen_ligase-rel_domated"/>
</dbReference>
<sequence>MSLAGAEAAPVRVVRICPTTVLTFLVFLSIALVPRFGSLAVLAFLASGALLILRRYDVILARAGPAWWILAVPVWCTISTVWSDYPALSLRYGVQLGLSLVVAMAISAALSPRTLLRTLFVVLAVVAALSLLIGSSRGDTGALQGIFGSKNAFSQTMGLWAISGLALALGRDETRPWRLAGLLSLGPAVLMLVLGQSAGWLVSSVLSIGAGLLFGLLRRWYPAQRALFLLFACAGAAAALYLIQPYLDAIFALFLDATDKDVTLTGRTDLWQEAFDQIADDPLLGKGYNAVWVEGNDVAERMWEMFGITTKTGFHFHNTWISNTVEVGLIGIAFQIAVVGYALVVSLVRVLGDARSDTLFFAMFTLMQVTMSAIELVAFMQFHFESMLLVAAAVYGVRARREEGGRTARRAPSGPAHSAAA</sequence>
<feature type="transmembrane region" description="Helical" evidence="5">
    <location>
        <begin position="153"/>
        <end position="170"/>
    </location>
</feature>
<accession>A0A6B2K3X8</accession>
<dbReference type="PANTHER" id="PTHR37422:SF17">
    <property type="entry name" value="O-ANTIGEN LIGASE"/>
    <property type="match status" value="1"/>
</dbReference>
<gene>
    <name evidence="7" type="ORF">GZA08_10205</name>
</gene>
<name>A0A6B2K3X8_9RHOB</name>
<keyword evidence="8" id="KW-1185">Reference proteome</keyword>
<protein>
    <submittedName>
        <fullName evidence="7">O-antigen ligase family protein</fullName>
    </submittedName>
</protein>
<keyword evidence="2 5" id="KW-0812">Transmembrane</keyword>
<comment type="caution">
    <text evidence="7">The sequence shown here is derived from an EMBL/GenBank/DDBJ whole genome shotgun (WGS) entry which is preliminary data.</text>
</comment>
<evidence type="ECO:0000256" key="3">
    <source>
        <dbReference type="ARBA" id="ARBA00022989"/>
    </source>
</evidence>
<keyword evidence="3 5" id="KW-1133">Transmembrane helix</keyword>
<feature type="transmembrane region" description="Helical" evidence="5">
    <location>
        <begin position="115"/>
        <end position="133"/>
    </location>
</feature>
<comment type="subcellular location">
    <subcellularLocation>
        <location evidence="1">Membrane</location>
        <topology evidence="1">Multi-pass membrane protein</topology>
    </subcellularLocation>
</comment>
<feature type="transmembrane region" description="Helical" evidence="5">
    <location>
        <begin position="12"/>
        <end position="30"/>
    </location>
</feature>
<keyword evidence="4 5" id="KW-0472">Membrane</keyword>